<name>A0ABT1Y131_9FIRM</name>
<evidence type="ECO:0000313" key="3">
    <source>
        <dbReference type="Proteomes" id="UP001524944"/>
    </source>
</evidence>
<reference evidence="2 3" key="1">
    <citation type="submission" date="2022-08" db="EMBL/GenBank/DDBJ databases">
        <title>Proteogenomics of the novel Dehalobacterium formicoaceticum strain EZ94 highlights a key role of methyltransferases during anaerobic dichloromethane degradation.</title>
        <authorList>
            <person name="Wasmund K."/>
        </authorList>
    </citation>
    <scope>NUCLEOTIDE SEQUENCE [LARGE SCALE GENOMIC DNA]</scope>
    <source>
        <strain evidence="2 3">EZ94</strain>
    </source>
</reference>
<proteinExistence type="predicted"/>
<dbReference type="Proteomes" id="UP001524944">
    <property type="component" value="Unassembled WGS sequence"/>
</dbReference>
<dbReference type="PANTHER" id="PTHR23131">
    <property type="entry name" value="ENDORIBONUCLEASE LACTB2"/>
    <property type="match status" value="1"/>
</dbReference>
<dbReference type="Pfam" id="PF00753">
    <property type="entry name" value="Lactamase_B"/>
    <property type="match status" value="1"/>
</dbReference>
<dbReference type="SUPFAM" id="SSF56281">
    <property type="entry name" value="Metallo-hydrolase/oxidoreductase"/>
    <property type="match status" value="1"/>
</dbReference>
<dbReference type="InterPro" id="IPR036866">
    <property type="entry name" value="RibonucZ/Hydroxyglut_hydro"/>
</dbReference>
<dbReference type="EMBL" id="JANPWE010000001">
    <property type="protein sequence ID" value="MCR6544231.1"/>
    <property type="molecule type" value="Genomic_DNA"/>
</dbReference>
<dbReference type="RefSeq" id="WP_089609723.1">
    <property type="nucleotide sequence ID" value="NZ_CP022121.1"/>
</dbReference>
<dbReference type="PANTHER" id="PTHR23131:SF4">
    <property type="entry name" value="METALLO-BETA-LACTAMASE SUPERFAMILY POTEIN"/>
    <property type="match status" value="1"/>
</dbReference>
<dbReference type="Gene3D" id="1.10.10.10">
    <property type="entry name" value="Winged helix-like DNA-binding domain superfamily/Winged helix DNA-binding domain"/>
    <property type="match status" value="1"/>
</dbReference>
<dbReference type="InterPro" id="IPR001279">
    <property type="entry name" value="Metallo-B-lactamas"/>
</dbReference>
<keyword evidence="3" id="KW-1185">Reference proteome</keyword>
<organism evidence="2 3">
    <name type="scientific">Dehalobacterium formicoaceticum</name>
    <dbReference type="NCBI Taxonomy" id="51515"/>
    <lineage>
        <taxon>Bacteria</taxon>
        <taxon>Bacillati</taxon>
        <taxon>Bacillota</taxon>
        <taxon>Clostridia</taxon>
        <taxon>Eubacteriales</taxon>
        <taxon>Peptococcaceae</taxon>
        <taxon>Dehalobacterium</taxon>
    </lineage>
</organism>
<evidence type="ECO:0000259" key="1">
    <source>
        <dbReference type="SMART" id="SM00849"/>
    </source>
</evidence>
<sequence>MNKEIKEIFKNIYKIEIPLPQNPLKATNSYFISGTERNLLIDTGFNQPECRQAMDEARRKLGFSLDRTDLFVTHVHGDHCGLVGYLAEPKTKVYCGDYCAQALMGKHDWDQFEALIMESGLKAQGFSYDVSVHPGNKYASTIIPHAEIVEDGDILQVGNFTFHCILTTGHAPDHFCLYEPQHEILFSGDHILGKITPNNTIWGTPWSINVDYLGTYLENLEKIKALEIKTVLPGHRDLITNCNGRIEELKNHHQRRLQHILDIIGDGKMTGAQVASLMKWDIRANSWDDFPPAQKLFATGEALAHLTHLVFQDVLVKELMDGVVYYREA</sequence>
<evidence type="ECO:0000313" key="2">
    <source>
        <dbReference type="EMBL" id="MCR6544231.1"/>
    </source>
</evidence>
<feature type="domain" description="Metallo-beta-lactamase" evidence="1">
    <location>
        <begin position="26"/>
        <end position="235"/>
    </location>
</feature>
<comment type="caution">
    <text evidence="2">The sequence shown here is derived from an EMBL/GenBank/DDBJ whole genome shotgun (WGS) entry which is preliminary data.</text>
</comment>
<gene>
    <name evidence="2" type="ORF">NVS47_01670</name>
</gene>
<dbReference type="InterPro" id="IPR036388">
    <property type="entry name" value="WH-like_DNA-bd_sf"/>
</dbReference>
<accession>A0ABT1Y131</accession>
<dbReference type="Gene3D" id="3.60.15.10">
    <property type="entry name" value="Ribonuclease Z/Hydroxyacylglutathione hydrolase-like"/>
    <property type="match status" value="1"/>
</dbReference>
<dbReference type="InterPro" id="IPR050662">
    <property type="entry name" value="Sec-metab_biosynth-thioest"/>
</dbReference>
<dbReference type="SMART" id="SM00849">
    <property type="entry name" value="Lactamase_B"/>
    <property type="match status" value="1"/>
</dbReference>
<protein>
    <submittedName>
        <fullName evidence="2">MBL fold metallo-hydrolase</fullName>
    </submittedName>
</protein>